<reference evidence="2" key="1">
    <citation type="submission" date="2021-01" db="EMBL/GenBank/DDBJ databases">
        <title>Genome public.</title>
        <authorList>
            <person name="Liu C."/>
            <person name="Sun Q."/>
        </authorList>
    </citation>
    <scope>NUCLEOTIDE SEQUENCE</scope>
    <source>
        <strain evidence="2">M6</strain>
    </source>
</reference>
<dbReference type="InterPro" id="IPR014214">
    <property type="entry name" value="Dipicolinic_acid_synth_B"/>
</dbReference>
<dbReference type="NCBIfam" id="TIGR02852">
    <property type="entry name" value="spore_dpaB"/>
    <property type="match status" value="1"/>
</dbReference>
<dbReference type="EMBL" id="JAEQMG010000010">
    <property type="protein sequence ID" value="MBK6087095.1"/>
    <property type="molecule type" value="Genomic_DNA"/>
</dbReference>
<dbReference type="Proteomes" id="UP000633365">
    <property type="component" value="Unassembled WGS sequence"/>
</dbReference>
<dbReference type="AlphaFoldDB" id="A0A934WQX5"/>
<evidence type="ECO:0000259" key="1">
    <source>
        <dbReference type="Pfam" id="PF02441"/>
    </source>
</evidence>
<dbReference type="Pfam" id="PF02441">
    <property type="entry name" value="Flavoprotein"/>
    <property type="match status" value="1"/>
</dbReference>
<name>A0A934WQX5_9FIRM</name>
<evidence type="ECO:0000313" key="3">
    <source>
        <dbReference type="Proteomes" id="UP000633365"/>
    </source>
</evidence>
<evidence type="ECO:0000313" key="2">
    <source>
        <dbReference type="EMBL" id="MBK6087095.1"/>
    </source>
</evidence>
<protein>
    <submittedName>
        <fullName evidence="2">Dipicolinate synthase subunit B</fullName>
    </submittedName>
</protein>
<dbReference type="RefSeq" id="WP_186833553.1">
    <property type="nucleotide sequence ID" value="NZ_JAEQMG010000010.1"/>
</dbReference>
<comment type="caution">
    <text evidence="2">The sequence shown here is derived from an EMBL/GenBank/DDBJ whole genome shotgun (WGS) entry which is preliminary data.</text>
</comment>
<dbReference type="InterPro" id="IPR003382">
    <property type="entry name" value="Flavoprotein"/>
</dbReference>
<dbReference type="NCBIfam" id="NF006161">
    <property type="entry name" value="PRK08305.1"/>
    <property type="match status" value="1"/>
</dbReference>
<proteinExistence type="predicted"/>
<keyword evidence="3" id="KW-1185">Reference proteome</keyword>
<feature type="domain" description="Flavoprotein" evidence="1">
    <location>
        <begin position="5"/>
        <end position="165"/>
    </location>
</feature>
<dbReference type="InterPro" id="IPR036551">
    <property type="entry name" value="Flavin_trans-like"/>
</dbReference>
<organism evidence="2 3">
    <name type="scientific">Ruminococcus difficilis</name>
    <dbReference type="NCBI Taxonomy" id="2763069"/>
    <lineage>
        <taxon>Bacteria</taxon>
        <taxon>Bacillati</taxon>
        <taxon>Bacillota</taxon>
        <taxon>Clostridia</taxon>
        <taxon>Eubacteriales</taxon>
        <taxon>Oscillospiraceae</taxon>
        <taxon>Ruminococcus</taxon>
    </lineage>
</organism>
<dbReference type="PIRSF" id="PIRSF001390">
    <property type="entry name" value="Dipicolinate_synth_subunit_B"/>
    <property type="match status" value="1"/>
</dbReference>
<dbReference type="SUPFAM" id="SSF52507">
    <property type="entry name" value="Homo-oligomeric flavin-containing Cys decarboxylases, HFCD"/>
    <property type="match status" value="1"/>
</dbReference>
<dbReference type="Gene3D" id="3.40.50.1950">
    <property type="entry name" value="Flavin prenyltransferase-like"/>
    <property type="match status" value="1"/>
</dbReference>
<sequence length="191" mass="20635">MEKIKLGYALTGSFCTLDKSIKEMSRLVSQEYDVLPIMSENAYTVSTRFGKAHDIVTRIENITQKSVIHTVSGAEPIGPRGMCDILLVAPCTGNTLSKIALGITDTPVTMAVKSQLRIGAPVVLCVASNDALGASAENVGRLLNRKNVYFVPFSQDDPFKKPNSLVAHFDLIPQSLAKALKGQQLQPIFAS</sequence>
<accession>A0A934WQX5</accession>
<gene>
    <name evidence="2" type="ORF">JKK62_00225</name>
</gene>
<dbReference type="GO" id="GO:0003824">
    <property type="term" value="F:catalytic activity"/>
    <property type="evidence" value="ECO:0007669"/>
    <property type="project" value="InterPro"/>
</dbReference>